<evidence type="ECO:0000256" key="1">
    <source>
        <dbReference type="SAM" id="MobiDB-lite"/>
    </source>
</evidence>
<protein>
    <submittedName>
        <fullName evidence="2">Uncharacterized protein</fullName>
    </submittedName>
</protein>
<proteinExistence type="predicted"/>
<organism evidence="2 3">
    <name type="scientific">Oxalobacter paraformigenes</name>
    <dbReference type="NCBI Taxonomy" id="556268"/>
    <lineage>
        <taxon>Bacteria</taxon>
        <taxon>Pseudomonadati</taxon>
        <taxon>Pseudomonadota</taxon>
        <taxon>Betaproteobacteria</taxon>
        <taxon>Burkholderiales</taxon>
        <taxon>Oxalobacteraceae</taxon>
        <taxon>Oxalobacter</taxon>
    </lineage>
</organism>
<name>C3X3C6_9BURK</name>
<accession>C3X3C6</accession>
<dbReference type="Proteomes" id="UP000003973">
    <property type="component" value="Unassembled WGS sequence"/>
</dbReference>
<keyword evidence="3" id="KW-1185">Reference proteome</keyword>
<dbReference type="AlphaFoldDB" id="C3X3C6"/>
<evidence type="ECO:0000313" key="2">
    <source>
        <dbReference type="EMBL" id="EEO27712.2"/>
    </source>
</evidence>
<dbReference type="HOGENOM" id="CLU_1141695_0_0_4"/>
<dbReference type="EMBL" id="ACDP02000023">
    <property type="protein sequence ID" value="EEO27712.2"/>
    <property type="molecule type" value="Genomic_DNA"/>
</dbReference>
<sequence length="243" mass="27345">MALRALRDRAALGQPVRYRLLSVRSRFSGSPVCRDDGNGLRGETGQTVFPVRRVKQPYPYWQGACPASHEKRPRRGFPARSSRSVRRFRRQAAHEKNGSQTVSGRLGVVSVFNEKEGREAIWVQSFPAFNPLKTGLPRLKAKTGRYPETGMFQHPAPGFPLCLVRPVSPMREFYIQFPPSPIAWRENLFTVQHRVFPDGNKPLPAFFRLPDSGSQADTVSGTGAPVPETVSAFSFRRPFHPVF</sequence>
<feature type="compositionally biased region" description="Basic residues" evidence="1">
    <location>
        <begin position="71"/>
        <end position="86"/>
    </location>
</feature>
<feature type="region of interest" description="Disordered" evidence="1">
    <location>
        <begin position="64"/>
        <end position="86"/>
    </location>
</feature>
<comment type="caution">
    <text evidence="2">The sequence shown here is derived from an EMBL/GenBank/DDBJ whole genome shotgun (WGS) entry which is preliminary data.</text>
</comment>
<reference evidence="2" key="1">
    <citation type="submission" date="2011-10" db="EMBL/GenBank/DDBJ databases">
        <title>The Genome Sequence of Oxalobacter formigenes HOxBLS.</title>
        <authorList>
            <consortium name="The Broad Institute Genome Sequencing Platform"/>
            <person name="Earl A."/>
            <person name="Ward D."/>
            <person name="Feldgarden M."/>
            <person name="Gevers D."/>
            <person name="Allison M.J."/>
            <person name="Humphrey S."/>
            <person name="Young S.K."/>
            <person name="Zeng Q."/>
            <person name="Gargeya S."/>
            <person name="Fitzgerald M."/>
            <person name="Haas B."/>
            <person name="Abouelleil A."/>
            <person name="Alvarado L."/>
            <person name="Arachchi H.M."/>
            <person name="Berlin A."/>
            <person name="Brown A."/>
            <person name="Chapman S.B."/>
            <person name="Chen Z."/>
            <person name="Dunbar C."/>
            <person name="Freedman E."/>
            <person name="Gearin G."/>
            <person name="Goldberg J."/>
            <person name="Griggs A."/>
            <person name="Gujja S."/>
            <person name="Heiman D."/>
            <person name="Howarth C."/>
            <person name="Larson L."/>
            <person name="Lui A."/>
            <person name="MacDonald P.J.P."/>
            <person name="Montmayeur A."/>
            <person name="Murphy C."/>
            <person name="Neiman D."/>
            <person name="Pearson M."/>
            <person name="Priest M."/>
            <person name="Roberts A."/>
            <person name="Saif S."/>
            <person name="Shea T."/>
            <person name="Shenoy N."/>
            <person name="Sisk P."/>
            <person name="Stolte C."/>
            <person name="Sykes S."/>
            <person name="Wortman J."/>
            <person name="Nusbaum C."/>
            <person name="Birren B."/>
        </authorList>
    </citation>
    <scope>NUCLEOTIDE SEQUENCE [LARGE SCALE GENOMIC DNA]</scope>
    <source>
        <strain evidence="2">HOxBLS</strain>
    </source>
</reference>
<evidence type="ECO:0000313" key="3">
    <source>
        <dbReference type="Proteomes" id="UP000003973"/>
    </source>
</evidence>
<gene>
    <name evidence="2" type="ORF">OFAG_00865</name>
</gene>